<dbReference type="AlphaFoldDB" id="A0A8S4RC12"/>
<dbReference type="EMBL" id="CAKXAJ010024990">
    <property type="protein sequence ID" value="CAH2233647.1"/>
    <property type="molecule type" value="Genomic_DNA"/>
</dbReference>
<accession>A0A8S4RC12</accession>
<reference evidence="1" key="1">
    <citation type="submission" date="2022-03" db="EMBL/GenBank/DDBJ databases">
        <authorList>
            <person name="Lindestad O."/>
        </authorList>
    </citation>
    <scope>NUCLEOTIDE SEQUENCE</scope>
</reference>
<dbReference type="Proteomes" id="UP000838756">
    <property type="component" value="Unassembled WGS sequence"/>
</dbReference>
<keyword evidence="2" id="KW-1185">Reference proteome</keyword>
<protein>
    <submittedName>
        <fullName evidence="1">Jg10615 protein</fullName>
    </submittedName>
</protein>
<comment type="caution">
    <text evidence="1">The sequence shown here is derived from an EMBL/GenBank/DDBJ whole genome shotgun (WGS) entry which is preliminary data.</text>
</comment>
<sequence length="88" mass="9854">MTNYAPRRADSEIWGGDQSEANWNMTENMRIRAVVVSHFTTLDGANRSFIALSKFCHMKAIGICRLVATSGPETNVYERRSLTLTSIS</sequence>
<evidence type="ECO:0000313" key="2">
    <source>
        <dbReference type="Proteomes" id="UP000838756"/>
    </source>
</evidence>
<proteinExistence type="predicted"/>
<organism evidence="1 2">
    <name type="scientific">Pararge aegeria aegeria</name>
    <dbReference type="NCBI Taxonomy" id="348720"/>
    <lineage>
        <taxon>Eukaryota</taxon>
        <taxon>Metazoa</taxon>
        <taxon>Ecdysozoa</taxon>
        <taxon>Arthropoda</taxon>
        <taxon>Hexapoda</taxon>
        <taxon>Insecta</taxon>
        <taxon>Pterygota</taxon>
        <taxon>Neoptera</taxon>
        <taxon>Endopterygota</taxon>
        <taxon>Lepidoptera</taxon>
        <taxon>Glossata</taxon>
        <taxon>Ditrysia</taxon>
        <taxon>Papilionoidea</taxon>
        <taxon>Nymphalidae</taxon>
        <taxon>Satyrinae</taxon>
        <taxon>Satyrini</taxon>
        <taxon>Parargina</taxon>
        <taxon>Pararge</taxon>
    </lineage>
</organism>
<name>A0A8S4RC12_9NEOP</name>
<gene>
    <name evidence="1" type="primary">jg10615</name>
    <name evidence="1" type="ORF">PAEG_LOCUS11585</name>
</gene>
<evidence type="ECO:0000313" key="1">
    <source>
        <dbReference type="EMBL" id="CAH2233647.1"/>
    </source>
</evidence>